<dbReference type="EMBL" id="AZMM01010454">
    <property type="protein sequence ID" value="ETJ35148.1"/>
    <property type="molecule type" value="Genomic_DNA"/>
</dbReference>
<protein>
    <submittedName>
        <fullName evidence="1">Signal transduction protein containing diguanilate cyclase/phosphodiesterase protein</fullName>
    </submittedName>
</protein>
<comment type="caution">
    <text evidence="1">The sequence shown here is derived from an EMBL/GenBank/DDBJ whole genome shotgun (WGS) entry which is preliminary data.</text>
</comment>
<reference evidence="1" key="1">
    <citation type="submission" date="2013-12" db="EMBL/GenBank/DDBJ databases">
        <title>A Varibaculum cambriense genome reconstructed from a premature infant gut community with otherwise low bacterial novelty that shifts toward anaerobic metabolism during the third week of life.</title>
        <authorList>
            <person name="Brown C.T."/>
            <person name="Sharon I."/>
            <person name="Thomas B.C."/>
            <person name="Castelle C.J."/>
            <person name="Morowitz M.J."/>
            <person name="Banfield J.F."/>
        </authorList>
    </citation>
    <scope>NUCLEOTIDE SEQUENCE</scope>
</reference>
<proteinExistence type="predicted"/>
<organism evidence="1">
    <name type="scientific">human gut metagenome</name>
    <dbReference type="NCBI Taxonomy" id="408170"/>
    <lineage>
        <taxon>unclassified sequences</taxon>
        <taxon>metagenomes</taxon>
        <taxon>organismal metagenomes</taxon>
    </lineage>
</organism>
<accession>W1XXT9</accession>
<dbReference type="AlphaFoldDB" id="W1XXT9"/>
<sequence>LKYKFKLNQLSNIVEIGKYMNAYLSDDNLISMINDMILGILGVTYSTIFI</sequence>
<gene>
    <name evidence="1" type="ORF">Q604_UNBC10454G0002</name>
</gene>
<name>W1XXT9_9ZZZZ</name>
<evidence type="ECO:0000313" key="1">
    <source>
        <dbReference type="EMBL" id="ETJ35148.1"/>
    </source>
</evidence>
<feature type="non-terminal residue" evidence="1">
    <location>
        <position position="1"/>
    </location>
</feature>